<dbReference type="Proteomes" id="UP001085076">
    <property type="component" value="Miscellaneous, Linkage group lg07"/>
</dbReference>
<comment type="subcellular location">
    <subcellularLocation>
        <location evidence="1">Cell membrane</location>
        <topology evidence="1">Single-pass membrane protein</topology>
    </subcellularLocation>
</comment>
<evidence type="ECO:0000256" key="6">
    <source>
        <dbReference type="ARBA" id="ARBA00023136"/>
    </source>
</evidence>
<proteinExistence type="inferred from homology"/>
<evidence type="ECO:0000256" key="3">
    <source>
        <dbReference type="ARBA" id="ARBA00022475"/>
    </source>
</evidence>
<evidence type="ECO:0000256" key="1">
    <source>
        <dbReference type="ARBA" id="ARBA00004162"/>
    </source>
</evidence>
<dbReference type="EMBL" id="JAGGNH010000007">
    <property type="protein sequence ID" value="KAJ0966598.1"/>
    <property type="molecule type" value="Genomic_DNA"/>
</dbReference>
<dbReference type="OrthoDB" id="1693826at2759"/>
<comment type="similarity">
    <text evidence="7">Belongs to the DVL/RTFL small polypeptides family.</text>
</comment>
<dbReference type="InterPro" id="IPR012552">
    <property type="entry name" value="DVL"/>
</dbReference>
<feature type="compositionally biased region" description="Basic and acidic residues" evidence="8">
    <location>
        <begin position="1"/>
        <end position="16"/>
    </location>
</feature>
<dbReference type="InterPro" id="IPR051525">
    <property type="entry name" value="DVL_RTFL_regulatory"/>
</dbReference>
<evidence type="ECO:0000256" key="7">
    <source>
        <dbReference type="ARBA" id="ARBA00024340"/>
    </source>
</evidence>
<name>A0A9D5C5E3_9LILI</name>
<feature type="region of interest" description="Disordered" evidence="8">
    <location>
        <begin position="1"/>
        <end position="20"/>
    </location>
</feature>
<evidence type="ECO:0000313" key="10">
    <source>
        <dbReference type="Proteomes" id="UP001085076"/>
    </source>
</evidence>
<evidence type="ECO:0000256" key="5">
    <source>
        <dbReference type="ARBA" id="ARBA00022989"/>
    </source>
</evidence>
<keyword evidence="10" id="KW-1185">Reference proteome</keyword>
<dbReference type="Pfam" id="PF08137">
    <property type="entry name" value="DVL"/>
    <property type="match status" value="1"/>
</dbReference>
<dbReference type="GO" id="GO:0048367">
    <property type="term" value="P:shoot system development"/>
    <property type="evidence" value="ECO:0007669"/>
    <property type="project" value="UniProtKB-ARBA"/>
</dbReference>
<evidence type="ECO:0000313" key="9">
    <source>
        <dbReference type="EMBL" id="KAJ0966598.1"/>
    </source>
</evidence>
<sequence>MEKKEKSFYGGRRRDPGSSFGRRCAMLVREQRAKFYILRRCIIMLVCWREHAEP</sequence>
<keyword evidence="5" id="KW-1133">Transmembrane helix</keyword>
<evidence type="ECO:0000256" key="8">
    <source>
        <dbReference type="SAM" id="MobiDB-lite"/>
    </source>
</evidence>
<accession>A0A9D5C5E3</accession>
<dbReference type="GO" id="GO:0008285">
    <property type="term" value="P:negative regulation of cell population proliferation"/>
    <property type="evidence" value="ECO:0007669"/>
    <property type="project" value="InterPro"/>
</dbReference>
<reference evidence="9" key="1">
    <citation type="submission" date="2021-03" db="EMBL/GenBank/DDBJ databases">
        <authorList>
            <person name="Li Z."/>
            <person name="Yang C."/>
        </authorList>
    </citation>
    <scope>NUCLEOTIDE SEQUENCE</scope>
    <source>
        <strain evidence="9">Dzin_1.0</strain>
        <tissue evidence="9">Leaf</tissue>
    </source>
</reference>
<dbReference type="PANTHER" id="PTHR33102">
    <property type="entry name" value="DVL19-RELATED-RELATED"/>
    <property type="match status" value="1"/>
</dbReference>
<comment type="caution">
    <text evidence="9">The sequence shown here is derived from an EMBL/GenBank/DDBJ whole genome shotgun (WGS) entry which is preliminary data.</text>
</comment>
<evidence type="ECO:0000256" key="4">
    <source>
        <dbReference type="ARBA" id="ARBA00022692"/>
    </source>
</evidence>
<reference evidence="9" key="2">
    <citation type="journal article" date="2022" name="Hortic Res">
        <title>The genome of Dioscorea zingiberensis sheds light on the biosynthesis, origin and evolution of the medicinally important diosgenin saponins.</title>
        <authorList>
            <person name="Li Y."/>
            <person name="Tan C."/>
            <person name="Li Z."/>
            <person name="Guo J."/>
            <person name="Li S."/>
            <person name="Chen X."/>
            <person name="Wang C."/>
            <person name="Dai X."/>
            <person name="Yang H."/>
            <person name="Song W."/>
            <person name="Hou L."/>
            <person name="Xu J."/>
            <person name="Tong Z."/>
            <person name="Xu A."/>
            <person name="Yuan X."/>
            <person name="Wang W."/>
            <person name="Yang Q."/>
            <person name="Chen L."/>
            <person name="Sun Z."/>
            <person name="Wang K."/>
            <person name="Pan B."/>
            <person name="Chen J."/>
            <person name="Bao Y."/>
            <person name="Liu F."/>
            <person name="Qi X."/>
            <person name="Gang D.R."/>
            <person name="Wen J."/>
            <person name="Li J."/>
        </authorList>
    </citation>
    <scope>NUCLEOTIDE SEQUENCE</scope>
    <source>
        <strain evidence="9">Dzin_1.0</strain>
    </source>
</reference>
<dbReference type="AlphaFoldDB" id="A0A9D5C5E3"/>
<keyword evidence="2" id="KW-0217">Developmental protein</keyword>
<keyword evidence="3" id="KW-1003">Cell membrane</keyword>
<gene>
    <name evidence="9" type="ORF">J5N97_023515</name>
</gene>
<evidence type="ECO:0000256" key="2">
    <source>
        <dbReference type="ARBA" id="ARBA00022473"/>
    </source>
</evidence>
<dbReference type="GO" id="GO:0005886">
    <property type="term" value="C:plasma membrane"/>
    <property type="evidence" value="ECO:0007669"/>
    <property type="project" value="UniProtKB-SubCell"/>
</dbReference>
<organism evidence="9 10">
    <name type="scientific">Dioscorea zingiberensis</name>
    <dbReference type="NCBI Taxonomy" id="325984"/>
    <lineage>
        <taxon>Eukaryota</taxon>
        <taxon>Viridiplantae</taxon>
        <taxon>Streptophyta</taxon>
        <taxon>Embryophyta</taxon>
        <taxon>Tracheophyta</taxon>
        <taxon>Spermatophyta</taxon>
        <taxon>Magnoliopsida</taxon>
        <taxon>Liliopsida</taxon>
        <taxon>Dioscoreales</taxon>
        <taxon>Dioscoreaceae</taxon>
        <taxon>Dioscorea</taxon>
    </lineage>
</organism>
<keyword evidence="6" id="KW-0472">Membrane</keyword>
<protein>
    <submittedName>
        <fullName evidence="9">Uncharacterized protein</fullName>
    </submittedName>
</protein>
<keyword evidence="4" id="KW-0812">Transmembrane</keyword>